<feature type="compositionally biased region" description="Low complexity" evidence="1">
    <location>
        <begin position="747"/>
        <end position="764"/>
    </location>
</feature>
<dbReference type="Proteomes" id="UP001314263">
    <property type="component" value="Unassembled WGS sequence"/>
</dbReference>
<feature type="compositionally biased region" description="Low complexity" evidence="1">
    <location>
        <begin position="566"/>
        <end position="575"/>
    </location>
</feature>
<feature type="compositionally biased region" description="Low complexity" evidence="1">
    <location>
        <begin position="596"/>
        <end position="609"/>
    </location>
</feature>
<organism evidence="3 4">
    <name type="scientific">Coccomyxa viridis</name>
    <dbReference type="NCBI Taxonomy" id="1274662"/>
    <lineage>
        <taxon>Eukaryota</taxon>
        <taxon>Viridiplantae</taxon>
        <taxon>Chlorophyta</taxon>
        <taxon>core chlorophytes</taxon>
        <taxon>Trebouxiophyceae</taxon>
        <taxon>Trebouxiophyceae incertae sedis</taxon>
        <taxon>Coccomyxaceae</taxon>
        <taxon>Coccomyxa</taxon>
    </lineage>
</organism>
<protein>
    <submittedName>
        <fullName evidence="3">Uncharacterized protein</fullName>
    </submittedName>
</protein>
<comment type="caution">
    <text evidence="3">The sequence shown here is derived from an EMBL/GenBank/DDBJ whole genome shotgun (WGS) entry which is preliminary data.</text>
</comment>
<feature type="compositionally biased region" description="Polar residues" evidence="1">
    <location>
        <begin position="36"/>
        <end position="48"/>
    </location>
</feature>
<gene>
    <name evidence="3" type="ORF">CVIRNUC_009583</name>
</gene>
<dbReference type="EMBL" id="CAUYUE010000014">
    <property type="protein sequence ID" value="CAK0786370.1"/>
    <property type="molecule type" value="Genomic_DNA"/>
</dbReference>
<feature type="compositionally biased region" description="Polar residues" evidence="1">
    <location>
        <begin position="682"/>
        <end position="729"/>
    </location>
</feature>
<feature type="compositionally biased region" description="Low complexity" evidence="1">
    <location>
        <begin position="730"/>
        <end position="741"/>
    </location>
</feature>
<feature type="compositionally biased region" description="Pro residues" evidence="1">
    <location>
        <begin position="638"/>
        <end position="670"/>
    </location>
</feature>
<feature type="compositionally biased region" description="Low complexity" evidence="1">
    <location>
        <begin position="364"/>
        <end position="436"/>
    </location>
</feature>
<proteinExistence type="predicted"/>
<feature type="chain" id="PRO_5043393265" evidence="2">
    <location>
        <begin position="32"/>
        <end position="772"/>
    </location>
</feature>
<accession>A0AAV1IIV7</accession>
<dbReference type="AlphaFoldDB" id="A0AAV1IIV7"/>
<feature type="region of interest" description="Disordered" evidence="1">
    <location>
        <begin position="630"/>
        <end position="772"/>
    </location>
</feature>
<feature type="compositionally biased region" description="Low complexity" evidence="1">
    <location>
        <begin position="444"/>
        <end position="524"/>
    </location>
</feature>
<feature type="region of interest" description="Disordered" evidence="1">
    <location>
        <begin position="36"/>
        <end position="70"/>
    </location>
</feature>
<feature type="compositionally biased region" description="Low complexity" evidence="1">
    <location>
        <begin position="306"/>
        <end position="355"/>
    </location>
</feature>
<evidence type="ECO:0000313" key="4">
    <source>
        <dbReference type="Proteomes" id="UP001314263"/>
    </source>
</evidence>
<reference evidence="3 4" key="1">
    <citation type="submission" date="2023-10" db="EMBL/GenBank/DDBJ databases">
        <authorList>
            <person name="Maclean D."/>
            <person name="Macfadyen A."/>
        </authorList>
    </citation>
    <scope>NUCLEOTIDE SEQUENCE [LARGE SCALE GENOMIC DNA]</scope>
</reference>
<evidence type="ECO:0000256" key="1">
    <source>
        <dbReference type="SAM" id="MobiDB-lite"/>
    </source>
</evidence>
<sequence>MGWQHRHSQARRGLVFVLCVVLLGQMHHAWAIRTSAHSSRRLTQAGTNTVFTPDASATTTTPTTTTTAGNNNNFVAAAQQAASNPANAQNANLAAKQLVTSATGNQQVNSNDLNSLIQGVRLTQTLNQYLQTLGGAASKQTSLQSTMANNNIAGLYKQQQTDDKFKVGSPSGSVYWTAGNEPVPAPAQAATTSFVQAVAPSLNDLTDSLIQLIPSPPPPPPPPTIIQALAPLEEAATDRIASFLTASGNSAKSGAASTTNGQATSFQQALPSVSVPTTFTHETFSGDGAASSAAGSTSGNLAGRKLKQTQASAVPQQQQYTPSTSSQQQWVPASSGQQQQQQQQQQQAPSTDTQQHWAPASTGQQQQAPSANSQQQWVPASSSQQQQQAPPTSSQQQVAPSTNTQSQQPAATSSQQQSAPAANTQQQQVPANSQQQLAPASNTQQQQVPASSQEQWSPPQQAQQQQQQQWSPPQTQQQQWAPNTDNQQPQSYSPHAQQQQQWTPNASTQQSGSGSSYSSSQQNQAPEYSGATSQTTQASGISNAPQWPSNNMVQLADGRWVLAAQAPQQAPAAPADVSQGTGKASPYGVSASSQGVQSTQSAAATVSAPAPAPASPNAWTFPPVSINGVKLPGWSLPKLPPAPPASPLAPAPQPRYVPQAPQPLPPPQNQPPGAAWAPGNSRVASFQDLTNSQGQTLTKSLAESSQLPQLQQIGVNPNTPSNAGPQPTSLQTTGAQTQPGQGPLPGFPAQGPALPNNNLLWVNVGGNGQKSG</sequence>
<feature type="compositionally biased region" description="Polar residues" evidence="1">
    <location>
        <begin position="530"/>
        <end position="552"/>
    </location>
</feature>
<feature type="region of interest" description="Disordered" evidence="1">
    <location>
        <begin position="566"/>
        <end position="614"/>
    </location>
</feature>
<name>A0AAV1IIV7_9CHLO</name>
<keyword evidence="4" id="KW-1185">Reference proteome</keyword>
<feature type="compositionally biased region" description="Low complexity" evidence="1">
    <location>
        <begin position="49"/>
        <end position="70"/>
    </location>
</feature>
<evidence type="ECO:0000313" key="3">
    <source>
        <dbReference type="EMBL" id="CAK0786370.1"/>
    </source>
</evidence>
<evidence type="ECO:0000256" key="2">
    <source>
        <dbReference type="SAM" id="SignalP"/>
    </source>
</evidence>
<feature type="region of interest" description="Disordered" evidence="1">
    <location>
        <begin position="306"/>
        <end position="552"/>
    </location>
</feature>
<keyword evidence="2" id="KW-0732">Signal</keyword>
<feature type="signal peptide" evidence="2">
    <location>
        <begin position="1"/>
        <end position="31"/>
    </location>
</feature>